<dbReference type="PRINTS" id="PR00038">
    <property type="entry name" value="HTHLUXR"/>
</dbReference>
<dbReference type="RefSeq" id="WP_127123923.1">
    <property type="nucleotide sequence ID" value="NZ_BHXQ01000007.1"/>
</dbReference>
<evidence type="ECO:0000313" key="6">
    <source>
        <dbReference type="EMBL" id="GCC53271.1"/>
    </source>
</evidence>
<dbReference type="InterPro" id="IPR001789">
    <property type="entry name" value="Sig_transdc_resp-reg_receiver"/>
</dbReference>
<dbReference type="Pfam" id="PF00196">
    <property type="entry name" value="GerE"/>
    <property type="match status" value="1"/>
</dbReference>
<keyword evidence="2 6" id="KW-0238">DNA-binding</keyword>
<dbReference type="InterPro" id="IPR058245">
    <property type="entry name" value="NreC/VraR/RcsB-like_REC"/>
</dbReference>
<name>A0A401UED3_9BACT</name>
<dbReference type="GO" id="GO:0003677">
    <property type="term" value="F:DNA binding"/>
    <property type="evidence" value="ECO:0007669"/>
    <property type="project" value="UniProtKB-KW"/>
</dbReference>
<keyword evidence="7" id="KW-1185">Reference proteome</keyword>
<dbReference type="PROSITE" id="PS50110">
    <property type="entry name" value="RESPONSE_REGULATORY"/>
    <property type="match status" value="1"/>
</dbReference>
<feature type="modified residue" description="4-aspartylphosphate" evidence="3">
    <location>
        <position position="54"/>
    </location>
</feature>
<accession>A0A401UED3</accession>
<sequence>MINILIVDDHTLVRDGIRSLLSNVDDIAVCGMCSTGEEAIGLARTLTPDIVLMDIVMKGMTGIEATRWIKEQDNNIKVILLSTEVKKEFVAAGIKSGIDGYIPKDASKDILLLAIRTVQSGERYFTEAITKLIFEDFYEHEKSGKKRDRKVTEGLTKRESEILQLVAEGIGNKEVGERLFISVKTVETHKTHILDKLGLKNNTELIKYAIKNNIISID</sequence>
<dbReference type="SMART" id="SM00421">
    <property type="entry name" value="HTH_LUXR"/>
    <property type="match status" value="1"/>
</dbReference>
<dbReference type="SMART" id="SM00448">
    <property type="entry name" value="REC"/>
    <property type="match status" value="1"/>
</dbReference>
<dbReference type="InterPro" id="IPR039420">
    <property type="entry name" value="WalR-like"/>
</dbReference>
<dbReference type="GO" id="GO:0000160">
    <property type="term" value="P:phosphorelay signal transduction system"/>
    <property type="evidence" value="ECO:0007669"/>
    <property type="project" value="InterPro"/>
</dbReference>
<reference evidence="6 7" key="1">
    <citation type="submission" date="2018-11" db="EMBL/GenBank/DDBJ databases">
        <title>Chryseotalea sanarue gen. nov., sp., nov., a member of the family Cytophagaceae, isolated from a brackish lake in Hamamatsu Japan.</title>
        <authorList>
            <person name="Maejima Y."/>
            <person name="Iino T."/>
            <person name="Muraguchi Y."/>
            <person name="Fukuda K."/>
            <person name="Ohkuma M."/>
            <person name="Moriuchi R."/>
            <person name="Dohra H."/>
            <person name="Kimbara K."/>
            <person name="Shintani M."/>
        </authorList>
    </citation>
    <scope>NUCLEOTIDE SEQUENCE [LARGE SCALE GENOMIC DNA]</scope>
    <source>
        <strain evidence="6 7">Ys</strain>
    </source>
</reference>
<dbReference type="SUPFAM" id="SSF52172">
    <property type="entry name" value="CheY-like"/>
    <property type="match status" value="1"/>
</dbReference>
<dbReference type="GO" id="GO:0006355">
    <property type="term" value="P:regulation of DNA-templated transcription"/>
    <property type="evidence" value="ECO:0007669"/>
    <property type="project" value="InterPro"/>
</dbReference>
<evidence type="ECO:0000259" key="4">
    <source>
        <dbReference type="PROSITE" id="PS50043"/>
    </source>
</evidence>
<dbReference type="Proteomes" id="UP000288227">
    <property type="component" value="Unassembled WGS sequence"/>
</dbReference>
<dbReference type="CDD" id="cd17535">
    <property type="entry name" value="REC_NarL-like"/>
    <property type="match status" value="1"/>
</dbReference>
<evidence type="ECO:0000259" key="5">
    <source>
        <dbReference type="PROSITE" id="PS50110"/>
    </source>
</evidence>
<comment type="caution">
    <text evidence="6">The sequence shown here is derived from an EMBL/GenBank/DDBJ whole genome shotgun (WGS) entry which is preliminary data.</text>
</comment>
<evidence type="ECO:0000256" key="1">
    <source>
        <dbReference type="ARBA" id="ARBA00022553"/>
    </source>
</evidence>
<dbReference type="Gene3D" id="3.40.50.2300">
    <property type="match status" value="1"/>
</dbReference>
<dbReference type="PANTHER" id="PTHR43214">
    <property type="entry name" value="TWO-COMPONENT RESPONSE REGULATOR"/>
    <property type="match status" value="1"/>
</dbReference>
<keyword evidence="1 3" id="KW-0597">Phosphoprotein</keyword>
<dbReference type="InterPro" id="IPR000792">
    <property type="entry name" value="Tscrpt_reg_LuxR_C"/>
</dbReference>
<dbReference type="PANTHER" id="PTHR43214:SF43">
    <property type="entry name" value="TWO-COMPONENT RESPONSE REGULATOR"/>
    <property type="match status" value="1"/>
</dbReference>
<protein>
    <submittedName>
        <fullName evidence="6">DNA-binding response regulator</fullName>
    </submittedName>
</protein>
<evidence type="ECO:0000313" key="7">
    <source>
        <dbReference type="Proteomes" id="UP000288227"/>
    </source>
</evidence>
<dbReference type="OrthoDB" id="9797341at2"/>
<dbReference type="PROSITE" id="PS00622">
    <property type="entry name" value="HTH_LUXR_1"/>
    <property type="match status" value="1"/>
</dbReference>
<dbReference type="InterPro" id="IPR016032">
    <property type="entry name" value="Sig_transdc_resp-reg_C-effctor"/>
</dbReference>
<evidence type="ECO:0000256" key="3">
    <source>
        <dbReference type="PROSITE-ProRule" id="PRU00169"/>
    </source>
</evidence>
<dbReference type="InterPro" id="IPR011006">
    <property type="entry name" value="CheY-like_superfamily"/>
</dbReference>
<feature type="domain" description="Response regulatory" evidence="5">
    <location>
        <begin position="3"/>
        <end position="119"/>
    </location>
</feature>
<proteinExistence type="predicted"/>
<evidence type="ECO:0000256" key="2">
    <source>
        <dbReference type="ARBA" id="ARBA00023125"/>
    </source>
</evidence>
<dbReference type="SUPFAM" id="SSF46894">
    <property type="entry name" value="C-terminal effector domain of the bipartite response regulators"/>
    <property type="match status" value="1"/>
</dbReference>
<gene>
    <name evidence="6" type="ORF">SanaruYs_35140</name>
</gene>
<dbReference type="EMBL" id="BHXQ01000007">
    <property type="protein sequence ID" value="GCC53271.1"/>
    <property type="molecule type" value="Genomic_DNA"/>
</dbReference>
<dbReference type="CDD" id="cd06170">
    <property type="entry name" value="LuxR_C_like"/>
    <property type="match status" value="1"/>
</dbReference>
<organism evidence="6 7">
    <name type="scientific">Chryseotalea sanaruensis</name>
    <dbReference type="NCBI Taxonomy" id="2482724"/>
    <lineage>
        <taxon>Bacteria</taxon>
        <taxon>Pseudomonadati</taxon>
        <taxon>Bacteroidota</taxon>
        <taxon>Cytophagia</taxon>
        <taxon>Cytophagales</taxon>
        <taxon>Chryseotaleaceae</taxon>
        <taxon>Chryseotalea</taxon>
    </lineage>
</organism>
<dbReference type="Pfam" id="PF00072">
    <property type="entry name" value="Response_reg"/>
    <property type="match status" value="1"/>
</dbReference>
<dbReference type="AlphaFoldDB" id="A0A401UED3"/>
<feature type="domain" description="HTH luxR-type" evidence="4">
    <location>
        <begin position="148"/>
        <end position="213"/>
    </location>
</feature>
<dbReference type="PROSITE" id="PS50043">
    <property type="entry name" value="HTH_LUXR_2"/>
    <property type="match status" value="1"/>
</dbReference>